<evidence type="ECO:0000313" key="2">
    <source>
        <dbReference type="Proteomes" id="UP000594261"/>
    </source>
</evidence>
<name>A0A7N2N093_QUELO</name>
<dbReference type="Proteomes" id="UP000594261">
    <property type="component" value="Chromosome 11"/>
</dbReference>
<reference evidence="1 2" key="1">
    <citation type="journal article" date="2016" name="G3 (Bethesda)">
        <title>First Draft Assembly and Annotation of the Genome of a California Endemic Oak Quercus lobata Nee (Fagaceae).</title>
        <authorList>
            <person name="Sork V.L."/>
            <person name="Fitz-Gibbon S.T."/>
            <person name="Puiu D."/>
            <person name="Crepeau M."/>
            <person name="Gugger P.F."/>
            <person name="Sherman R."/>
            <person name="Stevens K."/>
            <person name="Langley C.H."/>
            <person name="Pellegrini M."/>
            <person name="Salzberg S.L."/>
        </authorList>
    </citation>
    <scope>NUCLEOTIDE SEQUENCE [LARGE SCALE GENOMIC DNA]</scope>
    <source>
        <strain evidence="1 2">cv. SW786</strain>
    </source>
</reference>
<keyword evidence="2" id="KW-1185">Reference proteome</keyword>
<dbReference type="Gramene" id="QL11p050109:mrna">
    <property type="protein sequence ID" value="QL11p050109:mrna"/>
    <property type="gene ID" value="QL11p050109"/>
</dbReference>
<organism evidence="1 2">
    <name type="scientific">Quercus lobata</name>
    <name type="common">Valley oak</name>
    <dbReference type="NCBI Taxonomy" id="97700"/>
    <lineage>
        <taxon>Eukaryota</taxon>
        <taxon>Viridiplantae</taxon>
        <taxon>Streptophyta</taxon>
        <taxon>Embryophyta</taxon>
        <taxon>Tracheophyta</taxon>
        <taxon>Spermatophyta</taxon>
        <taxon>Magnoliopsida</taxon>
        <taxon>eudicotyledons</taxon>
        <taxon>Gunneridae</taxon>
        <taxon>Pentapetalae</taxon>
        <taxon>rosids</taxon>
        <taxon>fabids</taxon>
        <taxon>Fagales</taxon>
        <taxon>Fagaceae</taxon>
        <taxon>Quercus</taxon>
    </lineage>
</organism>
<dbReference type="InParanoid" id="A0A7N2N093"/>
<reference evidence="1" key="2">
    <citation type="submission" date="2021-01" db="UniProtKB">
        <authorList>
            <consortium name="EnsemblPlants"/>
        </authorList>
    </citation>
    <scope>IDENTIFICATION</scope>
</reference>
<dbReference type="AlphaFoldDB" id="A0A7N2N093"/>
<dbReference type="EnsemblPlants" id="QL11p050109:mrna">
    <property type="protein sequence ID" value="QL11p050109:mrna"/>
    <property type="gene ID" value="QL11p050109"/>
</dbReference>
<accession>A0A7N2N093</accession>
<sequence>MDEDVETGGLYAWQSILKVRNVVGLGSTWGIGDGRKVKIWGDSWLPEGKVISPQKRLPLNARVCTLMDEGGPRWLEDRISVEFLPHEAKSILSLPLSNRCIPDTRLAVPINCFWLKRLPCNQMVKEIWWEAKFCRSRLLDQFATFSDLFMGILKIGEPNLAECFAMIGWSIWHKRNATRLQQASLPYSQVYSTAMSSLLEFFAVTDSQHSPKSVARPNSGIPLCLLVIRQILTGLCLRTSQQQVSESLFGTVKGRHWQLLPVEEL</sequence>
<evidence type="ECO:0000313" key="1">
    <source>
        <dbReference type="EnsemblPlants" id="QL11p050109:mrna"/>
    </source>
</evidence>
<proteinExistence type="predicted"/>
<protein>
    <submittedName>
        <fullName evidence="1">Uncharacterized protein</fullName>
    </submittedName>
</protein>
<dbReference type="EMBL" id="LRBV02000011">
    <property type="status" value="NOT_ANNOTATED_CDS"/>
    <property type="molecule type" value="Genomic_DNA"/>
</dbReference>